<reference evidence="3 4" key="1">
    <citation type="submission" date="2018-05" db="EMBL/GenBank/DDBJ databases">
        <title>Genomic Encyclopedia of Archaeal and Bacterial Type Strains, Phase II (KMG-II): from individual species to whole genera.</title>
        <authorList>
            <person name="Goeker M."/>
        </authorList>
    </citation>
    <scope>NUCLEOTIDE SEQUENCE [LARGE SCALE GENOMIC DNA]</scope>
    <source>
        <strain evidence="3 4">DSM 22214</strain>
    </source>
</reference>
<name>A0A316ECX5_9BACT</name>
<evidence type="ECO:0000313" key="3">
    <source>
        <dbReference type="EMBL" id="PWK28331.1"/>
    </source>
</evidence>
<protein>
    <recommendedName>
        <fullName evidence="5">LTXXQ motif family protein</fullName>
    </recommendedName>
</protein>
<evidence type="ECO:0000256" key="2">
    <source>
        <dbReference type="SAM" id="SignalP"/>
    </source>
</evidence>
<evidence type="ECO:0000313" key="4">
    <source>
        <dbReference type="Proteomes" id="UP000245489"/>
    </source>
</evidence>
<proteinExistence type="predicted"/>
<dbReference type="EMBL" id="QGGO01000004">
    <property type="protein sequence ID" value="PWK28331.1"/>
    <property type="molecule type" value="Genomic_DNA"/>
</dbReference>
<evidence type="ECO:0008006" key="5">
    <source>
        <dbReference type="Google" id="ProtNLM"/>
    </source>
</evidence>
<keyword evidence="4" id="KW-1185">Reference proteome</keyword>
<dbReference type="OrthoDB" id="961437at2"/>
<sequence>MKKKLVLALSIFAATFALSTESVKAQDGRGERPQQNLTPAQRVDNQIQRWTKALSLSSDQVNQIKPLLLELNQKRDAMRDAPDKRAAMREMRDLVTAQDAKMKTILSAEQYTKYEDIKDEAKDRMKGKFGGRN</sequence>
<feature type="compositionally biased region" description="Polar residues" evidence="1">
    <location>
        <begin position="33"/>
        <end position="44"/>
    </location>
</feature>
<keyword evidence="2" id="KW-0732">Signal</keyword>
<accession>A0A316ECX5</accession>
<feature type="region of interest" description="Disordered" evidence="1">
    <location>
        <begin position="25"/>
        <end position="44"/>
    </location>
</feature>
<gene>
    <name evidence="3" type="ORF">LV89_01115</name>
</gene>
<dbReference type="AlphaFoldDB" id="A0A316ECX5"/>
<feature type="chain" id="PRO_5016388672" description="LTXXQ motif family protein" evidence="2">
    <location>
        <begin position="20"/>
        <end position="133"/>
    </location>
</feature>
<organism evidence="3 4">
    <name type="scientific">Arcicella aurantiaca</name>
    <dbReference type="NCBI Taxonomy" id="591202"/>
    <lineage>
        <taxon>Bacteria</taxon>
        <taxon>Pseudomonadati</taxon>
        <taxon>Bacteroidota</taxon>
        <taxon>Cytophagia</taxon>
        <taxon>Cytophagales</taxon>
        <taxon>Flectobacillaceae</taxon>
        <taxon>Arcicella</taxon>
    </lineage>
</organism>
<dbReference type="Proteomes" id="UP000245489">
    <property type="component" value="Unassembled WGS sequence"/>
</dbReference>
<comment type="caution">
    <text evidence="3">The sequence shown here is derived from an EMBL/GenBank/DDBJ whole genome shotgun (WGS) entry which is preliminary data.</text>
</comment>
<evidence type="ECO:0000256" key="1">
    <source>
        <dbReference type="SAM" id="MobiDB-lite"/>
    </source>
</evidence>
<dbReference type="RefSeq" id="WP_109741884.1">
    <property type="nucleotide sequence ID" value="NZ_QGGO01000004.1"/>
</dbReference>
<feature type="signal peptide" evidence="2">
    <location>
        <begin position="1"/>
        <end position="19"/>
    </location>
</feature>